<protein>
    <submittedName>
        <fullName evidence="1">Uncharacterized protein</fullName>
    </submittedName>
</protein>
<dbReference type="AlphaFoldDB" id="A0A0F8WJQ5"/>
<name>A0A0F8WJQ5_9ZZZZ</name>
<dbReference type="EMBL" id="LAZR01069069">
    <property type="protein sequence ID" value="KKK48425.1"/>
    <property type="molecule type" value="Genomic_DNA"/>
</dbReference>
<feature type="non-terminal residue" evidence="1">
    <location>
        <position position="1"/>
    </location>
</feature>
<evidence type="ECO:0000313" key="1">
    <source>
        <dbReference type="EMBL" id="KKK48425.1"/>
    </source>
</evidence>
<reference evidence="1" key="1">
    <citation type="journal article" date="2015" name="Nature">
        <title>Complex archaea that bridge the gap between prokaryotes and eukaryotes.</title>
        <authorList>
            <person name="Spang A."/>
            <person name="Saw J.H."/>
            <person name="Jorgensen S.L."/>
            <person name="Zaremba-Niedzwiedzka K."/>
            <person name="Martijn J."/>
            <person name="Lind A.E."/>
            <person name="van Eijk R."/>
            <person name="Schleper C."/>
            <person name="Guy L."/>
            <person name="Ettema T.J."/>
        </authorList>
    </citation>
    <scope>NUCLEOTIDE SEQUENCE</scope>
</reference>
<accession>A0A0F8WJQ5</accession>
<gene>
    <name evidence="1" type="ORF">LCGC14_3145280</name>
</gene>
<comment type="caution">
    <text evidence="1">The sequence shown here is derived from an EMBL/GenBank/DDBJ whole genome shotgun (WGS) entry which is preliminary data.</text>
</comment>
<organism evidence="1">
    <name type="scientific">marine sediment metagenome</name>
    <dbReference type="NCBI Taxonomy" id="412755"/>
    <lineage>
        <taxon>unclassified sequences</taxon>
        <taxon>metagenomes</taxon>
        <taxon>ecological metagenomes</taxon>
    </lineage>
</organism>
<sequence length="45" mass="5341">HTQLTYYLLNSKDLREDIWALVQSIEGEWIALRKQLGMHTNKETP</sequence>
<proteinExistence type="predicted"/>